<feature type="binding site" evidence="6">
    <location>
        <position position="304"/>
    </location>
    <ligand>
        <name>S-adenosyl-L-methionine</name>
        <dbReference type="ChEBI" id="CHEBI:59789"/>
    </ligand>
</feature>
<keyword evidence="1" id="KW-0004">4Fe-4S</keyword>
<evidence type="ECO:0000256" key="6">
    <source>
        <dbReference type="PROSITE-ProRule" id="PRU01024"/>
    </source>
</evidence>
<gene>
    <name evidence="8" type="ORF">FEF65_05310</name>
</gene>
<feature type="active site" description="Nucleophile" evidence="6">
    <location>
        <position position="375"/>
    </location>
</feature>
<dbReference type="InterPro" id="IPR007848">
    <property type="entry name" value="Small_mtfrase_dom"/>
</dbReference>
<dbReference type="Gene3D" id="2.40.50.140">
    <property type="entry name" value="Nucleic acid-binding proteins"/>
    <property type="match status" value="1"/>
</dbReference>
<evidence type="ECO:0000313" key="9">
    <source>
        <dbReference type="Proteomes" id="UP000306585"/>
    </source>
</evidence>
<feature type="binding site" evidence="6">
    <location>
        <position position="282"/>
    </location>
    <ligand>
        <name>S-adenosyl-L-methionine</name>
        <dbReference type="ChEBI" id="CHEBI:59789"/>
    </ligand>
</feature>
<name>A0A5R9GQI7_9PROT</name>
<evidence type="ECO:0000256" key="2">
    <source>
        <dbReference type="ARBA" id="ARBA00022603"/>
    </source>
</evidence>
<dbReference type="PROSITE" id="PS51687">
    <property type="entry name" value="SAM_MT_RNA_M5U"/>
    <property type="match status" value="1"/>
</dbReference>
<comment type="similarity">
    <text evidence="6">Belongs to the class I-like SAM-binding methyltransferase superfamily. RNA M5U methyltransferase family.</text>
</comment>
<dbReference type="GO" id="GO:0070475">
    <property type="term" value="P:rRNA base methylation"/>
    <property type="evidence" value="ECO:0007669"/>
    <property type="project" value="TreeGrafter"/>
</dbReference>
<dbReference type="SUPFAM" id="SSF53335">
    <property type="entry name" value="S-adenosyl-L-methionine-dependent methyltransferases"/>
    <property type="match status" value="1"/>
</dbReference>
<evidence type="ECO:0000259" key="7">
    <source>
        <dbReference type="Pfam" id="PF05175"/>
    </source>
</evidence>
<comment type="caution">
    <text evidence="8">The sequence shown here is derived from an EMBL/GenBank/DDBJ whole genome shotgun (WGS) entry which is preliminary data.</text>
</comment>
<keyword evidence="4 6" id="KW-0949">S-adenosyl-L-methionine</keyword>
<evidence type="ECO:0000256" key="4">
    <source>
        <dbReference type="ARBA" id="ARBA00022691"/>
    </source>
</evidence>
<feature type="binding site" evidence="6">
    <location>
        <position position="255"/>
    </location>
    <ligand>
        <name>S-adenosyl-L-methionine</name>
        <dbReference type="ChEBI" id="CHEBI:59789"/>
    </ligand>
</feature>
<dbReference type="GO" id="GO:0051536">
    <property type="term" value="F:iron-sulfur cluster binding"/>
    <property type="evidence" value="ECO:0007669"/>
    <property type="project" value="UniProtKB-KW"/>
</dbReference>
<accession>A0A5R9GQI7</accession>
<evidence type="ECO:0000256" key="5">
    <source>
        <dbReference type="ARBA" id="ARBA00023014"/>
    </source>
</evidence>
<dbReference type="InterPro" id="IPR012340">
    <property type="entry name" value="NA-bd_OB-fold"/>
</dbReference>
<evidence type="ECO:0000256" key="3">
    <source>
        <dbReference type="ARBA" id="ARBA00022679"/>
    </source>
</evidence>
<dbReference type="Proteomes" id="UP000306585">
    <property type="component" value="Unassembled WGS sequence"/>
</dbReference>
<keyword evidence="2 6" id="KW-0489">Methyltransferase</keyword>
<dbReference type="InterPro" id="IPR029063">
    <property type="entry name" value="SAM-dependent_MTases_sf"/>
</dbReference>
<dbReference type="GO" id="GO:0070041">
    <property type="term" value="F:rRNA (uridine-C5-)-methyltransferase activity"/>
    <property type="evidence" value="ECO:0007669"/>
    <property type="project" value="TreeGrafter"/>
</dbReference>
<feature type="domain" description="Methyltransferase small" evidence="7">
    <location>
        <begin position="259"/>
        <end position="363"/>
    </location>
</feature>
<feature type="binding site" evidence="6">
    <location>
        <position position="349"/>
    </location>
    <ligand>
        <name>S-adenosyl-L-methionine</name>
        <dbReference type="ChEBI" id="CHEBI:59789"/>
    </ligand>
</feature>
<dbReference type="CDD" id="cd02440">
    <property type="entry name" value="AdoMet_MTases"/>
    <property type="match status" value="1"/>
</dbReference>
<dbReference type="PANTHER" id="PTHR11061:SF49">
    <property type="entry name" value="23S RRNA (URACIL(1939)-C(5))-METHYLTRANSFERASE RLMD"/>
    <property type="match status" value="1"/>
</dbReference>
<keyword evidence="9" id="KW-1185">Reference proteome</keyword>
<reference evidence="8 9" key="1">
    <citation type="journal article" date="2019" name="Appl. Environ. Microbiol.">
        <title>Environmental Evidence and Genomic Insight of Iron-oxidizing Bacteria Preference Towards More Corrosion Resistant Stainless Steel at Higher Salinities.</title>
        <authorList>
            <person name="Garrison C.E."/>
            <person name="Price K.A."/>
            <person name="Field E.K."/>
        </authorList>
    </citation>
    <scope>NUCLEOTIDE SEQUENCE [LARGE SCALE GENOMIC DNA]</scope>
    <source>
        <strain evidence="8 9">P3</strain>
    </source>
</reference>
<dbReference type="Gene3D" id="3.40.50.150">
    <property type="entry name" value="Vaccinia Virus protein VP39"/>
    <property type="match status" value="1"/>
</dbReference>
<dbReference type="InterPro" id="IPR010280">
    <property type="entry name" value="U5_MeTrfase_fam"/>
</dbReference>
<protein>
    <submittedName>
        <fullName evidence="8">Methyltransferase</fullName>
    </submittedName>
</protein>
<proteinExistence type="inferred from homology"/>
<evidence type="ECO:0000256" key="1">
    <source>
        <dbReference type="ARBA" id="ARBA00022485"/>
    </source>
</evidence>
<dbReference type="EMBL" id="VBRY01000004">
    <property type="protein sequence ID" value="TLS67868.1"/>
    <property type="molecule type" value="Genomic_DNA"/>
</dbReference>
<keyword evidence="1" id="KW-0479">Metal-binding</keyword>
<dbReference type="PANTHER" id="PTHR11061">
    <property type="entry name" value="RNA M5U METHYLTRANSFERASE"/>
    <property type="match status" value="1"/>
</dbReference>
<keyword evidence="1" id="KW-0408">Iron</keyword>
<keyword evidence="5" id="KW-0411">Iron-sulfur</keyword>
<keyword evidence="3 6" id="KW-0808">Transferase</keyword>
<dbReference type="Pfam" id="PF05175">
    <property type="entry name" value="MTS"/>
    <property type="match status" value="1"/>
</dbReference>
<evidence type="ECO:0000313" key="8">
    <source>
        <dbReference type="EMBL" id="TLS67868.1"/>
    </source>
</evidence>
<dbReference type="Gene3D" id="2.40.50.1070">
    <property type="match status" value="1"/>
</dbReference>
<dbReference type="AlphaFoldDB" id="A0A5R9GQI7"/>
<dbReference type="RefSeq" id="WP_138238764.1">
    <property type="nucleotide sequence ID" value="NZ_VBRY01000004.1"/>
</dbReference>
<sequence>MSLTSSITAVAERILPGGETLVRAEGMTMLVENVVPGDSILVRPVGKRRGAMRGEVVQLLKASEKRVEAPCPVATECGGCALQFIAQADQRSLKSEWVSDAFRSLIQTDTIVTGVAAEAVGLRRRVRWVMGRSERGCVPGFYASASHQVIYHEQCVAVTPILNQLHDYLQQRDDLCAAEAVQAVELSDGIHVVIEGDAATLSGFPDQLAGIPLQWWWRHDQVTRPLTRPVQVFHDALPAGSADVMLAVGPDDFVQGQQAGNRLLISLIQQWSGPVRRIADLFCGIGNLSLPLAVATGAVVCGAELNPASVRAATLNAKRLGVSGRFEQANLFEQFEMEPYIAADVLILDPPRRGAKRICSHIGQLMPKKIIMISCDPVAGARDGAMLQQHGYRLKRLQALDLFAYAGHVEAMSLWERA</sequence>
<organism evidence="8 9">
    <name type="scientific">Mariprofundus erugo</name>
    <dbReference type="NCBI Taxonomy" id="2528639"/>
    <lineage>
        <taxon>Bacteria</taxon>
        <taxon>Pseudomonadati</taxon>
        <taxon>Pseudomonadota</taxon>
        <taxon>Candidatius Mariprofundia</taxon>
        <taxon>Mariprofundales</taxon>
        <taxon>Mariprofundaceae</taxon>
        <taxon>Mariprofundus</taxon>
    </lineage>
</organism>